<gene>
    <name evidence="4" type="ORF">EJP67_15220</name>
</gene>
<dbReference type="PROSITE" id="PS51257">
    <property type="entry name" value="PROKAR_LIPOPROTEIN"/>
    <property type="match status" value="1"/>
</dbReference>
<dbReference type="InterPro" id="IPR029045">
    <property type="entry name" value="ClpP/crotonase-like_dom_sf"/>
</dbReference>
<dbReference type="GO" id="GO:0006508">
    <property type="term" value="P:proteolysis"/>
    <property type="evidence" value="ECO:0007669"/>
    <property type="project" value="InterPro"/>
</dbReference>
<dbReference type="GO" id="GO:0007165">
    <property type="term" value="P:signal transduction"/>
    <property type="evidence" value="ECO:0007669"/>
    <property type="project" value="TreeGrafter"/>
</dbReference>
<dbReference type="Pfam" id="PF18294">
    <property type="entry name" value="Pept_S41_N"/>
    <property type="match status" value="1"/>
</dbReference>
<comment type="caution">
    <text evidence="4">The sequence shown here is derived from an EMBL/GenBank/DDBJ whole genome shotgun (WGS) entry which is preliminary data.</text>
</comment>
<accession>A0A433MLP5</accession>
<dbReference type="GO" id="GO:0030288">
    <property type="term" value="C:outer membrane-bounded periplasmic space"/>
    <property type="evidence" value="ECO:0007669"/>
    <property type="project" value="TreeGrafter"/>
</dbReference>
<dbReference type="Pfam" id="PF03572">
    <property type="entry name" value="Peptidase_S41"/>
    <property type="match status" value="1"/>
</dbReference>
<sequence>MVGSRKVDDARRPPLPGAWAAAGAALAAAFLLAGCGGGGGGGGGGGLPIGLIPGTTTPPATTPPSSGDGIVASATVAGLCASPRSGINPDTNAAYPDRGGTLDNEKSWVRGWIDETYLWYGEVPTTLKAADYATPITWFNVLKTTATTPSGRAKDRFHFTYDTEAYRQLTQGGVSAGYGMETAAIRSSPPRDIRIAFVEPNSPATNAGLLRGAKILTIDGINVVSSTGTANVNAINGALSPKAIGESHTFTFEVNGVAQSPVQLTAAKITSTPVQNVQVIDTGNGRVGYLLFNDHITTSETQLINAVNTFKQGAGIQDLVLDMRYNGGGQLLIASRLAYMIASPSVTAGKTFEQLVFNDKNPFHLTVAQTLTPFTATSRSGQALPWLGLSRVTVLTGPDTCSASESVVNSLRGVGVTVNLVGGTTCGKPYGFYPQDNCGTTYFAIQFKGVNQKGEGDYGDGMAPNAGCVVADDFNHQLGDKAEARLAAALALRSSGSCSVSAKTTVQGLEKATEPEAEQPYLRGRSPLRENRLVGVPDPA</sequence>
<dbReference type="GO" id="GO:0008236">
    <property type="term" value="F:serine-type peptidase activity"/>
    <property type="evidence" value="ECO:0007669"/>
    <property type="project" value="InterPro"/>
</dbReference>
<dbReference type="PANTHER" id="PTHR32060">
    <property type="entry name" value="TAIL-SPECIFIC PROTEASE"/>
    <property type="match status" value="1"/>
</dbReference>
<protein>
    <submittedName>
        <fullName evidence="4">Peptidase S41</fullName>
    </submittedName>
</protein>
<dbReference type="Gene3D" id="2.30.42.10">
    <property type="match status" value="1"/>
</dbReference>
<dbReference type="Gene3D" id="3.90.226.10">
    <property type="entry name" value="2-enoyl-CoA Hydratase, Chain A, domain 1"/>
    <property type="match status" value="1"/>
</dbReference>
<name>A0A433MLP5_9BURK</name>
<feature type="domain" description="Peptidase S41 N-terminal" evidence="3">
    <location>
        <begin position="105"/>
        <end position="147"/>
    </location>
</feature>
<dbReference type="SUPFAM" id="SSF50156">
    <property type="entry name" value="PDZ domain-like"/>
    <property type="match status" value="1"/>
</dbReference>
<dbReference type="RefSeq" id="WP_126022533.1">
    <property type="nucleotide sequence ID" value="NZ_RXFT01000005.1"/>
</dbReference>
<dbReference type="Gene3D" id="3.30.750.170">
    <property type="match status" value="1"/>
</dbReference>
<feature type="region of interest" description="Disordered" evidence="1">
    <location>
        <begin position="509"/>
        <end position="540"/>
    </location>
</feature>
<evidence type="ECO:0000313" key="5">
    <source>
        <dbReference type="Proteomes" id="UP000281118"/>
    </source>
</evidence>
<dbReference type="OrthoDB" id="7168509at2"/>
<dbReference type="GO" id="GO:0004175">
    <property type="term" value="F:endopeptidase activity"/>
    <property type="evidence" value="ECO:0007669"/>
    <property type="project" value="TreeGrafter"/>
</dbReference>
<dbReference type="PANTHER" id="PTHR32060:SF30">
    <property type="entry name" value="CARBOXY-TERMINAL PROCESSING PROTEASE CTPA"/>
    <property type="match status" value="1"/>
</dbReference>
<dbReference type="AlphaFoldDB" id="A0A433MLP5"/>
<feature type="domain" description="Tail specific protease" evidence="2">
    <location>
        <begin position="286"/>
        <end position="428"/>
    </location>
</feature>
<dbReference type="EMBL" id="RXFT01000005">
    <property type="protein sequence ID" value="RUR68410.1"/>
    <property type="molecule type" value="Genomic_DNA"/>
</dbReference>
<dbReference type="InterPro" id="IPR041613">
    <property type="entry name" value="Pept_S41_N"/>
</dbReference>
<dbReference type="InterPro" id="IPR005151">
    <property type="entry name" value="Tail-specific_protease"/>
</dbReference>
<proteinExistence type="predicted"/>
<dbReference type="Proteomes" id="UP000281118">
    <property type="component" value="Unassembled WGS sequence"/>
</dbReference>
<evidence type="ECO:0000313" key="4">
    <source>
        <dbReference type="EMBL" id="RUR68410.1"/>
    </source>
</evidence>
<dbReference type="InterPro" id="IPR036034">
    <property type="entry name" value="PDZ_sf"/>
</dbReference>
<reference evidence="4 5" key="1">
    <citation type="submission" date="2018-12" db="EMBL/GenBank/DDBJ databases">
        <title>The genome sequences of Variovorax guangxiensis DSM 27352.</title>
        <authorList>
            <person name="Gao J."/>
            <person name="Sun J."/>
        </authorList>
    </citation>
    <scope>NUCLEOTIDE SEQUENCE [LARGE SCALE GENOMIC DNA]</scope>
    <source>
        <strain evidence="4 5">DSM 27352</strain>
    </source>
</reference>
<evidence type="ECO:0000256" key="1">
    <source>
        <dbReference type="SAM" id="MobiDB-lite"/>
    </source>
</evidence>
<dbReference type="SUPFAM" id="SSF52096">
    <property type="entry name" value="ClpP/crotonase"/>
    <property type="match status" value="1"/>
</dbReference>
<organism evidence="4 5">
    <name type="scientific">Variovorax guangxiensis</name>
    <dbReference type="NCBI Taxonomy" id="1775474"/>
    <lineage>
        <taxon>Bacteria</taxon>
        <taxon>Pseudomonadati</taxon>
        <taxon>Pseudomonadota</taxon>
        <taxon>Betaproteobacteria</taxon>
        <taxon>Burkholderiales</taxon>
        <taxon>Comamonadaceae</taxon>
        <taxon>Variovorax</taxon>
    </lineage>
</organism>
<evidence type="ECO:0000259" key="3">
    <source>
        <dbReference type="Pfam" id="PF18294"/>
    </source>
</evidence>
<evidence type="ECO:0000259" key="2">
    <source>
        <dbReference type="Pfam" id="PF03572"/>
    </source>
</evidence>